<evidence type="ECO:0000256" key="7">
    <source>
        <dbReference type="SAM" id="MobiDB-lite"/>
    </source>
</evidence>
<keyword evidence="6" id="KW-0175">Coiled coil</keyword>
<evidence type="ECO:0000259" key="8">
    <source>
        <dbReference type="PROSITE" id="PS50888"/>
    </source>
</evidence>
<dbReference type="PROSITE" id="PS50888">
    <property type="entry name" value="BHLH"/>
    <property type="match status" value="1"/>
</dbReference>
<dbReference type="InterPro" id="IPR011598">
    <property type="entry name" value="bHLH_dom"/>
</dbReference>
<name>A0ABC8TQX8_9AQUA</name>
<dbReference type="PANTHER" id="PTHR11514:SF115">
    <property type="entry name" value="TRANSCRIPTION FACTOR"/>
    <property type="match status" value="1"/>
</dbReference>
<protein>
    <recommendedName>
        <fullName evidence="5">Transcription factor</fullName>
        <shortName evidence="5">bHLH transcription factor</shortName>
    </recommendedName>
    <alternativeName>
        <fullName evidence="5">Basic helix-loop-helix protein</fullName>
    </alternativeName>
</protein>
<comment type="subcellular location">
    <subcellularLocation>
        <location evidence="1 5">Nucleus</location>
    </subcellularLocation>
</comment>
<keyword evidence="2 5" id="KW-0805">Transcription regulation</keyword>
<dbReference type="EMBL" id="CAUOFW020005480">
    <property type="protein sequence ID" value="CAK9170353.1"/>
    <property type="molecule type" value="Genomic_DNA"/>
</dbReference>
<evidence type="ECO:0000256" key="6">
    <source>
        <dbReference type="SAM" id="Coils"/>
    </source>
</evidence>
<dbReference type="Proteomes" id="UP001642360">
    <property type="component" value="Unassembled WGS sequence"/>
</dbReference>
<keyword evidence="3 5" id="KW-0804">Transcription</keyword>
<dbReference type="AlphaFoldDB" id="A0ABC8TQX8"/>
<evidence type="ECO:0000313" key="9">
    <source>
        <dbReference type="EMBL" id="CAK9169304.1"/>
    </source>
</evidence>
<feature type="region of interest" description="Disordered" evidence="7">
    <location>
        <begin position="240"/>
        <end position="278"/>
    </location>
</feature>
<dbReference type="SUPFAM" id="SSF47459">
    <property type="entry name" value="HLH, helix-loop-helix DNA-binding domain"/>
    <property type="match status" value="1"/>
</dbReference>
<evidence type="ECO:0000256" key="1">
    <source>
        <dbReference type="ARBA" id="ARBA00004123"/>
    </source>
</evidence>
<dbReference type="PANTHER" id="PTHR11514">
    <property type="entry name" value="MYC"/>
    <property type="match status" value="1"/>
</dbReference>
<dbReference type="Pfam" id="PF22754">
    <property type="entry name" value="bHLH-TF_ACT-like_plant"/>
    <property type="match status" value="1"/>
</dbReference>
<evidence type="ECO:0000313" key="10">
    <source>
        <dbReference type="EMBL" id="CAK9170353.1"/>
    </source>
</evidence>
<sequence length="473" mass="53537">MEEIISSSLSSSPSALCQESSSPTLQQRLQFILQRRPEWWVYAIFWHASKESNDHFVLSWGDGHFRGTKDLVSNAGTGNGHYDQPKFGLDLESKKVAKGINSLFNDNYNVDGNVSVSDPEWFYMVSMTRSFLAGDDILGQTFRSCSYLWLAGDYELQHYNSDRAKEAHLHGIKTLVCISTSFGVVELGSSDMINKDWELVQISKSLFDSRSNIRMKHVDQAPFPSRCLNLYETTVLQIQKEDHEEEDKEGNAKREVALTGRSSSGSGNSDSERPFASDSLMNIRLKTRGRKSVSRQEMALSHVEAERQRREKLNRRFYTLRSVVPNVSRMDKASLLADAVTYINELKGKIEDLEAKLRKELQKPRVGTMEIYDAQSTSTTLEQTRSSSSYGSTTMELEVKILGSEAMIRLQCPDVNYPCARLMDVLRELEFQVHHASLSSVKQLVLQDVVVRVPNGITSEEALRGVLLRKLQI</sequence>
<dbReference type="Gene3D" id="4.10.280.10">
    <property type="entry name" value="Helix-loop-helix DNA-binding domain"/>
    <property type="match status" value="1"/>
</dbReference>
<dbReference type="EMBL" id="CAUOFW020005280">
    <property type="protein sequence ID" value="CAK9169304.1"/>
    <property type="molecule type" value="Genomic_DNA"/>
</dbReference>
<dbReference type="SMART" id="SM00353">
    <property type="entry name" value="HLH"/>
    <property type="match status" value="1"/>
</dbReference>
<evidence type="ECO:0000256" key="4">
    <source>
        <dbReference type="ARBA" id="ARBA00023242"/>
    </source>
</evidence>
<accession>A0ABC8TQX8</accession>
<proteinExistence type="predicted"/>
<feature type="coiled-coil region" evidence="6">
    <location>
        <begin position="336"/>
        <end position="363"/>
    </location>
</feature>
<dbReference type="Pfam" id="PF14215">
    <property type="entry name" value="bHLH-MYC_N"/>
    <property type="match status" value="1"/>
</dbReference>
<keyword evidence="4 5" id="KW-0539">Nucleus</keyword>
<dbReference type="InterPro" id="IPR045084">
    <property type="entry name" value="AIB/MYC-like"/>
</dbReference>
<dbReference type="Pfam" id="PF00010">
    <property type="entry name" value="HLH"/>
    <property type="match status" value="1"/>
</dbReference>
<evidence type="ECO:0000256" key="2">
    <source>
        <dbReference type="ARBA" id="ARBA00023015"/>
    </source>
</evidence>
<reference evidence="9 11" key="1">
    <citation type="submission" date="2024-02" db="EMBL/GenBank/DDBJ databases">
        <authorList>
            <person name="Vignale AGUSTIN F."/>
            <person name="Sosa J E."/>
            <person name="Modenutti C."/>
        </authorList>
    </citation>
    <scope>NUCLEOTIDE SEQUENCE [LARGE SCALE GENOMIC DNA]</scope>
</reference>
<dbReference type="InterPro" id="IPR036638">
    <property type="entry name" value="HLH_DNA-bd_sf"/>
</dbReference>
<dbReference type="InterPro" id="IPR025610">
    <property type="entry name" value="MYC/MYB_N"/>
</dbReference>
<evidence type="ECO:0000256" key="3">
    <source>
        <dbReference type="ARBA" id="ARBA00023163"/>
    </source>
</evidence>
<keyword evidence="11" id="KW-1185">Reference proteome</keyword>
<dbReference type="GO" id="GO:0005634">
    <property type="term" value="C:nucleus"/>
    <property type="evidence" value="ECO:0007669"/>
    <property type="project" value="UniProtKB-SubCell"/>
</dbReference>
<feature type="domain" description="BHLH" evidence="8">
    <location>
        <begin position="297"/>
        <end position="346"/>
    </location>
</feature>
<gene>
    <name evidence="9" type="ORF">ILEXP_LOCUS38747</name>
    <name evidence="10" type="ORF">ILEXP_LOCUS39835</name>
</gene>
<organism evidence="9 11">
    <name type="scientific">Ilex paraguariensis</name>
    <name type="common">yerba mate</name>
    <dbReference type="NCBI Taxonomy" id="185542"/>
    <lineage>
        <taxon>Eukaryota</taxon>
        <taxon>Viridiplantae</taxon>
        <taxon>Streptophyta</taxon>
        <taxon>Embryophyta</taxon>
        <taxon>Tracheophyta</taxon>
        <taxon>Spermatophyta</taxon>
        <taxon>Magnoliopsida</taxon>
        <taxon>eudicotyledons</taxon>
        <taxon>Gunneridae</taxon>
        <taxon>Pentapetalae</taxon>
        <taxon>asterids</taxon>
        <taxon>campanulids</taxon>
        <taxon>Aquifoliales</taxon>
        <taxon>Aquifoliaceae</taxon>
        <taxon>Ilex</taxon>
    </lineage>
</organism>
<dbReference type="GO" id="GO:0006355">
    <property type="term" value="P:regulation of DNA-templated transcription"/>
    <property type="evidence" value="ECO:0007669"/>
    <property type="project" value="UniProtKB-ARBA"/>
</dbReference>
<evidence type="ECO:0000313" key="11">
    <source>
        <dbReference type="Proteomes" id="UP001642360"/>
    </source>
</evidence>
<comment type="caution">
    <text evidence="9">The sequence shown here is derived from an EMBL/GenBank/DDBJ whole genome shotgun (WGS) entry which is preliminary data.</text>
</comment>
<feature type="compositionally biased region" description="Low complexity" evidence="7">
    <location>
        <begin position="260"/>
        <end position="269"/>
    </location>
</feature>
<dbReference type="InterPro" id="IPR054502">
    <property type="entry name" value="bHLH-TF_ACT-like_plant"/>
</dbReference>
<evidence type="ECO:0000256" key="5">
    <source>
        <dbReference type="RuleBase" id="RU369104"/>
    </source>
</evidence>